<evidence type="ECO:0000313" key="2">
    <source>
        <dbReference type="EMBL" id="GGE32850.1"/>
    </source>
</evidence>
<feature type="transmembrane region" description="Helical" evidence="1">
    <location>
        <begin position="467"/>
        <end position="487"/>
    </location>
</feature>
<dbReference type="EMBL" id="BMKM01000013">
    <property type="protein sequence ID" value="GGE32850.1"/>
    <property type="molecule type" value="Genomic_DNA"/>
</dbReference>
<accession>A0A8H9G1I6</accession>
<keyword evidence="3" id="KW-1185">Reference proteome</keyword>
<dbReference type="PANTHER" id="PTHR30092:SF0">
    <property type="entry name" value="INNER MEMBRANE PROTEIN CRED"/>
    <property type="match status" value="1"/>
</dbReference>
<sequence length="497" mass="55907">MENNSINEGKENSSQKTFMEKVGSSLIVKIFIIFFLMLILLIPLGLIGDLISERNTREESVSTEIARKWGMDQVVASPIIAVPYEVVRERMKSNDDGSGVSTLVTTVVTEYAFLMADQAQISATVEPQPLKRGIYQAIVYNSKINIKGNFRSFDLSKLKVEPNELKWNQAKLIFGIQDLKGLSASPTFKWDGKSIEMGKYDLEIDLFPQNLTVDIPLEGNESLNKPFEINFDLKGSKSLNFLPLAKNTKINASGNWANPSFNGNFLPDEREVNSTFKASWNIPDFSRKQAQQWTGEPYSIYTYQGIDLSGEDAHPRDYVGPGMPEPRVAGTGNQLTSTDYDMVQVNFLPQVDNYQKTTRVTKYGALVIALTFVSLVFMEIIKKQRVHIIQYVLIGFAMVLFYALLLAISEHIGFNFAYLIAAIATIVLISSFIKAITKDLKSALNFAAILALFYSFIFVLLQLRDYSLIVGTIGLFIILAVLMKISTKINWYQFEKQ</sequence>
<feature type="transmembrane region" description="Helical" evidence="1">
    <location>
        <begin position="26"/>
        <end position="47"/>
    </location>
</feature>
<dbReference type="GO" id="GO:0005886">
    <property type="term" value="C:plasma membrane"/>
    <property type="evidence" value="ECO:0007669"/>
    <property type="project" value="TreeGrafter"/>
</dbReference>
<name>A0A8H9G1I6_9SPHI</name>
<dbReference type="PANTHER" id="PTHR30092">
    <property type="entry name" value="INNER MEMBRANE PROTEIN CRED"/>
    <property type="match status" value="1"/>
</dbReference>
<comment type="caution">
    <text evidence="2">The sequence shown here is derived from an EMBL/GenBank/DDBJ whole genome shotgun (WGS) entry which is preliminary data.</text>
</comment>
<feature type="transmembrane region" description="Helical" evidence="1">
    <location>
        <begin position="363"/>
        <end position="381"/>
    </location>
</feature>
<keyword evidence="1" id="KW-1133">Transmembrane helix</keyword>
<dbReference type="Proteomes" id="UP000614460">
    <property type="component" value="Unassembled WGS sequence"/>
</dbReference>
<feature type="transmembrane region" description="Helical" evidence="1">
    <location>
        <begin position="414"/>
        <end position="436"/>
    </location>
</feature>
<reference evidence="2" key="2">
    <citation type="submission" date="2020-09" db="EMBL/GenBank/DDBJ databases">
        <authorList>
            <person name="Sun Q."/>
            <person name="Zhou Y."/>
        </authorList>
    </citation>
    <scope>NUCLEOTIDE SEQUENCE</scope>
    <source>
        <strain evidence="2">CGMCC 1.15966</strain>
    </source>
</reference>
<feature type="transmembrane region" description="Helical" evidence="1">
    <location>
        <begin position="388"/>
        <end position="408"/>
    </location>
</feature>
<reference evidence="2" key="1">
    <citation type="journal article" date="2014" name="Int. J. Syst. Evol. Microbiol.">
        <title>Complete genome sequence of Corynebacterium casei LMG S-19264T (=DSM 44701T), isolated from a smear-ripened cheese.</title>
        <authorList>
            <consortium name="US DOE Joint Genome Institute (JGI-PGF)"/>
            <person name="Walter F."/>
            <person name="Albersmeier A."/>
            <person name="Kalinowski J."/>
            <person name="Ruckert C."/>
        </authorList>
    </citation>
    <scope>NUCLEOTIDE SEQUENCE</scope>
    <source>
        <strain evidence="2">CGMCC 1.15966</strain>
    </source>
</reference>
<keyword evidence="1" id="KW-0812">Transmembrane</keyword>
<evidence type="ECO:0000313" key="3">
    <source>
        <dbReference type="Proteomes" id="UP000614460"/>
    </source>
</evidence>
<proteinExistence type="predicted"/>
<evidence type="ECO:0000256" key="1">
    <source>
        <dbReference type="SAM" id="Phobius"/>
    </source>
</evidence>
<dbReference type="Pfam" id="PF06123">
    <property type="entry name" value="CreD"/>
    <property type="match status" value="1"/>
</dbReference>
<dbReference type="AlphaFoldDB" id="A0A8H9G1I6"/>
<gene>
    <name evidence="2" type="primary">creD</name>
    <name evidence="2" type="ORF">GCM10011516_33220</name>
</gene>
<keyword evidence="1" id="KW-0472">Membrane</keyword>
<protein>
    <submittedName>
        <fullName evidence="2">Membrane protein</fullName>
    </submittedName>
</protein>
<dbReference type="InterPro" id="IPR010364">
    <property type="entry name" value="Uncharacterised_IM_CreD"/>
</dbReference>
<dbReference type="PIRSF" id="PIRSF004548">
    <property type="entry name" value="CreD"/>
    <property type="match status" value="1"/>
</dbReference>
<dbReference type="RefSeq" id="WP_094256222.1">
    <property type="nucleotide sequence ID" value="NZ_BMKM01000013.1"/>
</dbReference>
<dbReference type="NCBIfam" id="NF008712">
    <property type="entry name" value="PRK11715.1-1"/>
    <property type="match status" value="1"/>
</dbReference>
<organism evidence="2 3">
    <name type="scientific">Sphingobacterium cellulitidis</name>
    <dbReference type="NCBI Taxonomy" id="1768011"/>
    <lineage>
        <taxon>Bacteria</taxon>
        <taxon>Pseudomonadati</taxon>
        <taxon>Bacteroidota</taxon>
        <taxon>Sphingobacteriia</taxon>
        <taxon>Sphingobacteriales</taxon>
        <taxon>Sphingobacteriaceae</taxon>
        <taxon>Sphingobacterium</taxon>
    </lineage>
</organism>
<feature type="transmembrane region" description="Helical" evidence="1">
    <location>
        <begin position="443"/>
        <end position="461"/>
    </location>
</feature>